<evidence type="ECO:0000313" key="4">
    <source>
        <dbReference type="Proteomes" id="UP000428330"/>
    </source>
</evidence>
<dbReference type="KEGG" id="rom:EI983_02735"/>
<evidence type="ECO:0000313" key="3">
    <source>
        <dbReference type="EMBL" id="QGX97248.1"/>
    </source>
</evidence>
<keyword evidence="4" id="KW-1185">Reference proteome</keyword>
<dbReference type="AlphaFoldDB" id="A0A6I6IX87"/>
<name>A0A6I6IX87_9RHOB</name>
<feature type="chain" id="PRO_5026186629" evidence="2">
    <location>
        <begin position="25"/>
        <end position="71"/>
    </location>
</feature>
<feature type="region of interest" description="Disordered" evidence="1">
    <location>
        <begin position="45"/>
        <end position="71"/>
    </location>
</feature>
<keyword evidence="2" id="KW-0732">Signal</keyword>
<dbReference type="RefSeq" id="WP_157705756.1">
    <property type="nucleotide sequence ID" value="NZ_CP034348.1"/>
</dbReference>
<sequence>MHPTLFRTIAIIALSGTLASPIWAVSSFPDVPTFWPDADALEPVGPAEAPTKNLIDLPTLPDVTSPENSSR</sequence>
<protein>
    <submittedName>
        <fullName evidence="3">Uncharacterized protein</fullName>
    </submittedName>
</protein>
<proteinExistence type="predicted"/>
<organism evidence="3 4">
    <name type="scientific">Roseovarius faecimaris</name>
    <dbReference type="NCBI Taxonomy" id="2494550"/>
    <lineage>
        <taxon>Bacteria</taxon>
        <taxon>Pseudomonadati</taxon>
        <taxon>Pseudomonadota</taxon>
        <taxon>Alphaproteobacteria</taxon>
        <taxon>Rhodobacterales</taxon>
        <taxon>Roseobacteraceae</taxon>
        <taxon>Roseovarius</taxon>
    </lineage>
</organism>
<accession>A0A6I6IX87</accession>
<reference evidence="4" key="1">
    <citation type="submission" date="2018-12" db="EMBL/GenBank/DDBJ databases">
        <title>Complete genome sequence of Roseovarius sp. MME-070.</title>
        <authorList>
            <person name="Nam Y.-D."/>
            <person name="Kang J."/>
            <person name="Chung W.-H."/>
            <person name="Park Y.S."/>
        </authorList>
    </citation>
    <scope>NUCLEOTIDE SEQUENCE [LARGE SCALE GENOMIC DNA]</scope>
    <source>
        <strain evidence="4">MME-070</strain>
    </source>
</reference>
<dbReference type="Proteomes" id="UP000428330">
    <property type="component" value="Chromosome"/>
</dbReference>
<dbReference type="EMBL" id="CP034348">
    <property type="protein sequence ID" value="QGX97248.1"/>
    <property type="molecule type" value="Genomic_DNA"/>
</dbReference>
<gene>
    <name evidence="3" type="ORF">EI983_02735</name>
</gene>
<evidence type="ECO:0000256" key="2">
    <source>
        <dbReference type="SAM" id="SignalP"/>
    </source>
</evidence>
<feature type="signal peptide" evidence="2">
    <location>
        <begin position="1"/>
        <end position="24"/>
    </location>
</feature>
<evidence type="ECO:0000256" key="1">
    <source>
        <dbReference type="SAM" id="MobiDB-lite"/>
    </source>
</evidence>